<organism evidence="8 9">
    <name type="scientific">Ignatzschineria rhizosphaerae</name>
    <dbReference type="NCBI Taxonomy" id="2923279"/>
    <lineage>
        <taxon>Bacteria</taxon>
        <taxon>Pseudomonadati</taxon>
        <taxon>Pseudomonadota</taxon>
        <taxon>Gammaproteobacteria</taxon>
        <taxon>Cardiobacteriales</taxon>
        <taxon>Ignatzschineriaceae</taxon>
        <taxon>Ignatzschineria</taxon>
    </lineage>
</organism>
<sequence length="360" mass="38604">MKVQAAVVRENLKEFSIENLTIRAPQKNEVLVKIVGVGLCHTDLLTKSSPDIFPSPAVLGHEGAGIVEAIGDDITDLNVGDHVVLTFASCGKCPNCLNQQPAYCEQFFKASFTEKEVYQDEHHHPIFGGFFGQSSFATYAIADYRSVVKISKNAPLKLLGPLGCGIQTGAGAIFNTLKPKKGSSIVIFGAGAVGLSALLAAIIAQCSPIIMVDMKEERLSLAKKLGATHTINGSEDVVKKIKALSDDKGVNYTLECTGIPAVLRQAVDVLAFLGTCGVIGAADPKAEVSLNINQILNGKTVRGIIEGDSNPYEFIPQLIKLWEEGKFPFDQFIKEYPLADINLAITETHQGEVIKAVLIP</sequence>
<keyword evidence="6" id="KW-0472">Membrane</keyword>
<evidence type="ECO:0000256" key="3">
    <source>
        <dbReference type="ARBA" id="ARBA00023002"/>
    </source>
</evidence>
<dbReference type="Pfam" id="PF08240">
    <property type="entry name" value="ADH_N"/>
    <property type="match status" value="1"/>
</dbReference>
<dbReference type="RefSeq" id="WP_242149355.1">
    <property type="nucleotide sequence ID" value="NZ_CP093379.1"/>
</dbReference>
<keyword evidence="1 5" id="KW-0479">Metal-binding</keyword>
<dbReference type="InterPro" id="IPR013154">
    <property type="entry name" value="ADH-like_N"/>
</dbReference>
<proteinExistence type="inferred from homology"/>
<name>A0ABY3X616_9GAMM</name>
<evidence type="ECO:0000313" key="8">
    <source>
        <dbReference type="EMBL" id="UNM96225.1"/>
    </source>
</evidence>
<evidence type="ECO:0000256" key="4">
    <source>
        <dbReference type="ARBA" id="ARBA00023027"/>
    </source>
</evidence>
<dbReference type="Gene3D" id="3.90.180.10">
    <property type="entry name" value="Medium-chain alcohol dehydrogenases, catalytic domain"/>
    <property type="match status" value="1"/>
</dbReference>
<keyword evidence="2 5" id="KW-0862">Zinc</keyword>
<dbReference type="SUPFAM" id="SSF51735">
    <property type="entry name" value="NAD(P)-binding Rossmann-fold domains"/>
    <property type="match status" value="1"/>
</dbReference>
<dbReference type="SMART" id="SM00829">
    <property type="entry name" value="PKS_ER"/>
    <property type="match status" value="1"/>
</dbReference>
<reference evidence="8 9" key="1">
    <citation type="submission" date="2022-03" db="EMBL/GenBank/DDBJ databases">
        <title>Ignatzschineria rhizosphaerae HR5S32.</title>
        <authorList>
            <person name="Sun J.Q."/>
            <person name="Feng J.Y."/>
        </authorList>
    </citation>
    <scope>NUCLEOTIDE SEQUENCE [LARGE SCALE GENOMIC DNA]</scope>
    <source>
        <strain evidence="8 9">HR5S32</strain>
    </source>
</reference>
<keyword evidence="4" id="KW-0520">NAD</keyword>
<accession>A0ABY3X616</accession>
<evidence type="ECO:0000256" key="2">
    <source>
        <dbReference type="ARBA" id="ARBA00022833"/>
    </source>
</evidence>
<dbReference type="PANTHER" id="PTHR43880:SF12">
    <property type="entry name" value="ALCOHOL DEHYDROGENASE CLASS-3"/>
    <property type="match status" value="1"/>
</dbReference>
<dbReference type="PANTHER" id="PTHR43880">
    <property type="entry name" value="ALCOHOL DEHYDROGENASE"/>
    <property type="match status" value="1"/>
</dbReference>
<dbReference type="Pfam" id="PF00107">
    <property type="entry name" value="ADH_zinc_N"/>
    <property type="match status" value="1"/>
</dbReference>
<keyword evidence="3" id="KW-0560">Oxidoreductase</keyword>
<protein>
    <submittedName>
        <fullName evidence="8">NAD(P)-dependent alcohol dehydrogenase</fullName>
    </submittedName>
</protein>
<evidence type="ECO:0000256" key="6">
    <source>
        <dbReference type="SAM" id="Phobius"/>
    </source>
</evidence>
<keyword evidence="9" id="KW-1185">Reference proteome</keyword>
<dbReference type="Gene3D" id="3.40.50.720">
    <property type="entry name" value="NAD(P)-binding Rossmann-like Domain"/>
    <property type="match status" value="1"/>
</dbReference>
<evidence type="ECO:0000259" key="7">
    <source>
        <dbReference type="SMART" id="SM00829"/>
    </source>
</evidence>
<evidence type="ECO:0000256" key="5">
    <source>
        <dbReference type="RuleBase" id="RU361277"/>
    </source>
</evidence>
<dbReference type="InterPro" id="IPR011032">
    <property type="entry name" value="GroES-like_sf"/>
</dbReference>
<dbReference type="InterPro" id="IPR036291">
    <property type="entry name" value="NAD(P)-bd_dom_sf"/>
</dbReference>
<feature type="transmembrane region" description="Helical" evidence="6">
    <location>
        <begin position="185"/>
        <end position="204"/>
    </location>
</feature>
<evidence type="ECO:0000256" key="1">
    <source>
        <dbReference type="ARBA" id="ARBA00022723"/>
    </source>
</evidence>
<comment type="cofactor">
    <cofactor evidence="5">
        <name>Zn(2+)</name>
        <dbReference type="ChEBI" id="CHEBI:29105"/>
    </cofactor>
</comment>
<evidence type="ECO:0000313" key="9">
    <source>
        <dbReference type="Proteomes" id="UP000829542"/>
    </source>
</evidence>
<dbReference type="InterPro" id="IPR002328">
    <property type="entry name" value="ADH_Zn_CS"/>
</dbReference>
<gene>
    <name evidence="8" type="ORF">MMG00_13675</name>
</gene>
<dbReference type="EMBL" id="CP093379">
    <property type="protein sequence ID" value="UNM96225.1"/>
    <property type="molecule type" value="Genomic_DNA"/>
</dbReference>
<dbReference type="Proteomes" id="UP000829542">
    <property type="component" value="Chromosome"/>
</dbReference>
<feature type="domain" description="Enoyl reductase (ER)" evidence="7">
    <location>
        <begin position="15"/>
        <end position="358"/>
    </location>
</feature>
<dbReference type="InterPro" id="IPR020843">
    <property type="entry name" value="ER"/>
</dbReference>
<dbReference type="CDD" id="cd08278">
    <property type="entry name" value="benzyl_alcohol_DH"/>
    <property type="match status" value="1"/>
</dbReference>
<dbReference type="SUPFAM" id="SSF50129">
    <property type="entry name" value="GroES-like"/>
    <property type="match status" value="1"/>
</dbReference>
<keyword evidence="6" id="KW-0812">Transmembrane</keyword>
<dbReference type="PROSITE" id="PS00059">
    <property type="entry name" value="ADH_ZINC"/>
    <property type="match status" value="1"/>
</dbReference>
<keyword evidence="6" id="KW-1133">Transmembrane helix</keyword>
<dbReference type="InterPro" id="IPR013149">
    <property type="entry name" value="ADH-like_C"/>
</dbReference>
<comment type="similarity">
    <text evidence="5">Belongs to the zinc-containing alcohol dehydrogenase family.</text>
</comment>